<accession>U2QYU6</accession>
<evidence type="ECO:0000313" key="2">
    <source>
        <dbReference type="EMBL" id="ERK61369.1"/>
    </source>
</evidence>
<feature type="transmembrane region" description="Helical" evidence="1">
    <location>
        <begin position="134"/>
        <end position="152"/>
    </location>
</feature>
<keyword evidence="1" id="KW-0472">Membrane</keyword>
<keyword evidence="1" id="KW-0812">Transmembrane</keyword>
<protein>
    <submittedName>
        <fullName evidence="2">Membrane protein</fullName>
    </submittedName>
</protein>
<organism evidence="2 3">
    <name type="scientific">Propionibacterium acidifaciens F0233</name>
    <dbReference type="NCBI Taxonomy" id="553198"/>
    <lineage>
        <taxon>Bacteria</taxon>
        <taxon>Bacillati</taxon>
        <taxon>Actinomycetota</taxon>
        <taxon>Actinomycetes</taxon>
        <taxon>Propionibacteriales</taxon>
        <taxon>Propionibacteriaceae</taxon>
        <taxon>Propionibacterium</taxon>
    </lineage>
</organism>
<feature type="transmembrane region" description="Helical" evidence="1">
    <location>
        <begin position="12"/>
        <end position="32"/>
    </location>
</feature>
<dbReference type="AlphaFoldDB" id="U2QYU6"/>
<dbReference type="OrthoDB" id="3258280at2"/>
<gene>
    <name evidence="2" type="ORF">HMPREF0682_2309</name>
</gene>
<keyword evidence="3" id="KW-1185">Reference proteome</keyword>
<keyword evidence="1" id="KW-1133">Transmembrane helix</keyword>
<sequence>MNIRSHSSQPVIGYIIVVIALAGMICYSLLFWDDMPAQVITRQAAGRHGASAVPRGVSAAAMPATLLVCTLLLMLMPLWNRLVGSTPLRPGPDQRQQTRIWTAILAMLSALLLTLHIGITDMCTGRGPQFPQLAAYGMAVTLIGLAAITAILRVRAHRAIVMGLALGGALVAALAHGLPRAAMTVGTVIMLGGIAAATLLPQLRNDGGRR</sequence>
<feature type="transmembrane region" description="Helical" evidence="1">
    <location>
        <begin position="159"/>
        <end position="175"/>
    </location>
</feature>
<name>U2QYU6_9ACTN</name>
<comment type="caution">
    <text evidence="2">The sequence shown here is derived from an EMBL/GenBank/DDBJ whole genome shotgun (WGS) entry which is preliminary data.</text>
</comment>
<feature type="transmembrane region" description="Helical" evidence="1">
    <location>
        <begin position="100"/>
        <end position="119"/>
    </location>
</feature>
<evidence type="ECO:0000256" key="1">
    <source>
        <dbReference type="SAM" id="Phobius"/>
    </source>
</evidence>
<dbReference type="GeneID" id="95359821"/>
<proteinExistence type="predicted"/>
<dbReference type="RefSeq" id="WP_021796571.1">
    <property type="nucleotide sequence ID" value="NZ_ACVN02000054.1"/>
</dbReference>
<reference evidence="2" key="1">
    <citation type="submission" date="2013-08" db="EMBL/GenBank/DDBJ databases">
        <authorList>
            <person name="Durkin A.S."/>
            <person name="Haft D.R."/>
            <person name="McCorrison J."/>
            <person name="Torralba M."/>
            <person name="Gillis M."/>
            <person name="Haft D.H."/>
            <person name="Methe B."/>
            <person name="Sutton G."/>
            <person name="Nelson K.E."/>
        </authorList>
    </citation>
    <scope>NUCLEOTIDE SEQUENCE [LARGE SCALE GENOMIC DNA]</scope>
    <source>
        <strain evidence="2">F0233</strain>
    </source>
</reference>
<dbReference type="EMBL" id="ACVN02000054">
    <property type="protein sequence ID" value="ERK61369.1"/>
    <property type="molecule type" value="Genomic_DNA"/>
</dbReference>
<feature type="transmembrane region" description="Helical" evidence="1">
    <location>
        <begin position="60"/>
        <end position="79"/>
    </location>
</feature>
<dbReference type="Proteomes" id="UP000017052">
    <property type="component" value="Unassembled WGS sequence"/>
</dbReference>
<feature type="transmembrane region" description="Helical" evidence="1">
    <location>
        <begin position="181"/>
        <end position="200"/>
    </location>
</feature>
<evidence type="ECO:0000313" key="3">
    <source>
        <dbReference type="Proteomes" id="UP000017052"/>
    </source>
</evidence>